<evidence type="ECO:0000313" key="7">
    <source>
        <dbReference type="Proteomes" id="UP000250369"/>
    </source>
</evidence>
<dbReference type="Proteomes" id="UP000250369">
    <property type="component" value="Unassembled WGS sequence"/>
</dbReference>
<keyword evidence="7" id="KW-1185">Reference proteome</keyword>
<keyword evidence="3 4" id="KW-0326">Glycosidase</keyword>
<dbReference type="PANTHER" id="PTHR31339:SF9">
    <property type="entry name" value="PLASMIN AND FIBRONECTIN-BINDING PROTEIN A"/>
    <property type="match status" value="1"/>
</dbReference>
<dbReference type="GO" id="GO:0004650">
    <property type="term" value="F:polygalacturonase activity"/>
    <property type="evidence" value="ECO:0007669"/>
    <property type="project" value="InterPro"/>
</dbReference>
<evidence type="ECO:0000256" key="4">
    <source>
        <dbReference type="RuleBase" id="RU361169"/>
    </source>
</evidence>
<evidence type="ECO:0000259" key="5">
    <source>
        <dbReference type="Pfam" id="PF12708"/>
    </source>
</evidence>
<evidence type="ECO:0000256" key="3">
    <source>
        <dbReference type="ARBA" id="ARBA00023295"/>
    </source>
</evidence>
<dbReference type="Pfam" id="PF12708">
    <property type="entry name" value="Pect-lyase_RHGA_epim"/>
    <property type="match status" value="1"/>
</dbReference>
<dbReference type="InterPro" id="IPR012334">
    <property type="entry name" value="Pectin_lyas_fold"/>
</dbReference>
<proteinExistence type="inferred from homology"/>
<dbReference type="InterPro" id="IPR000743">
    <property type="entry name" value="Glyco_hydro_28"/>
</dbReference>
<dbReference type="Gene3D" id="2.160.20.10">
    <property type="entry name" value="Single-stranded right-handed beta-helix, Pectin lyase-like"/>
    <property type="match status" value="1"/>
</dbReference>
<gene>
    <name evidence="6" type="ORF">DQG23_19095</name>
</gene>
<dbReference type="InterPro" id="IPR024535">
    <property type="entry name" value="RHGA/B-epi-like_pectate_lyase"/>
</dbReference>
<evidence type="ECO:0000313" key="6">
    <source>
        <dbReference type="EMBL" id="RAV19573.1"/>
    </source>
</evidence>
<dbReference type="Pfam" id="PF00295">
    <property type="entry name" value="Glyco_hydro_28"/>
    <property type="match status" value="1"/>
</dbReference>
<evidence type="ECO:0000256" key="1">
    <source>
        <dbReference type="ARBA" id="ARBA00008834"/>
    </source>
</evidence>
<dbReference type="AlphaFoldDB" id="A0A329MLI2"/>
<dbReference type="GO" id="GO:0005975">
    <property type="term" value="P:carbohydrate metabolic process"/>
    <property type="evidence" value="ECO:0007669"/>
    <property type="project" value="InterPro"/>
</dbReference>
<accession>A0A329MLI2</accession>
<comment type="similarity">
    <text evidence="1 4">Belongs to the glycosyl hydrolase 28 family.</text>
</comment>
<reference evidence="6 7" key="1">
    <citation type="journal article" date="2009" name="Int. J. Syst. Evol. Microbiol.">
        <title>Paenibacillus contaminans sp. nov., isolated from a contaminated laboratory plate.</title>
        <authorList>
            <person name="Chou J.H."/>
            <person name="Lee J.H."/>
            <person name="Lin M.C."/>
            <person name="Chang P.S."/>
            <person name="Arun A.B."/>
            <person name="Young C.C."/>
            <person name="Chen W.M."/>
        </authorList>
    </citation>
    <scope>NUCLEOTIDE SEQUENCE [LARGE SCALE GENOMIC DNA]</scope>
    <source>
        <strain evidence="6 7">CKOBP-6</strain>
    </source>
</reference>
<comment type="caution">
    <text evidence="6">The sequence shown here is derived from an EMBL/GenBank/DDBJ whole genome shotgun (WGS) entry which is preliminary data.</text>
</comment>
<dbReference type="InterPro" id="IPR011050">
    <property type="entry name" value="Pectin_lyase_fold/virulence"/>
</dbReference>
<organism evidence="6 7">
    <name type="scientific">Paenibacillus contaminans</name>
    <dbReference type="NCBI Taxonomy" id="450362"/>
    <lineage>
        <taxon>Bacteria</taxon>
        <taxon>Bacillati</taxon>
        <taxon>Bacillota</taxon>
        <taxon>Bacilli</taxon>
        <taxon>Bacillales</taxon>
        <taxon>Paenibacillaceae</taxon>
        <taxon>Paenibacillus</taxon>
    </lineage>
</organism>
<evidence type="ECO:0000256" key="2">
    <source>
        <dbReference type="ARBA" id="ARBA00022801"/>
    </source>
</evidence>
<protein>
    <recommendedName>
        <fullName evidence="5">Rhamnogalacturonase A/B/Epimerase-like pectate lyase domain-containing protein</fullName>
    </recommendedName>
</protein>
<dbReference type="EMBL" id="QMFB01000011">
    <property type="protein sequence ID" value="RAV19573.1"/>
    <property type="molecule type" value="Genomic_DNA"/>
</dbReference>
<feature type="domain" description="Rhamnogalacturonase A/B/Epimerase-like pectate lyase" evidence="5">
    <location>
        <begin position="6"/>
        <end position="53"/>
    </location>
</feature>
<dbReference type="InterPro" id="IPR051801">
    <property type="entry name" value="GH28_Enzymes"/>
</dbReference>
<sequence>MKLNVFNIKAYGAAGDGISKDTAAVQAAINACAEAGGGTVYIPPGRFLVGTLLLKDHMTLWLEAGAVLLSSTDKEDFYFAEIYSNCANSTMYPGLLYGKNVSNITIAGRGCMDGQDQAFWEAKEAIGEGWNSTPARYVPKEWRPMMILLEDCSDIQIKDIQIRSSPVYSGWIIDCERVNLHGLQIINDFYGPNSDGFHFSSCRFVHIASCHFLTGDDSIAIDSNGQKNSQHFTITDCTFETSVNAFRIYTGLDPWMHKEIYSEISDIAINNCSVANAAGVVNVTAENGLIERINVSNITARMEQEGTAIFIMTGKGTVRRIQLQQWTVRSNGACTVIGMPDDCIEDIVLSGIQFEVAAKRKLYGLEVPEPIPSYAHHHFAPYALYFRYARKIRLNHVEVTWIGGSLEESWSAIDCKEIEDLQIIGFSGKQAGGDPSVPAIRFLQVQSGYLANCRALPGTSVFLEVSGSKSGNIRLAGNDLSQAGNRLAVGEEVGQEIGIE</sequence>
<keyword evidence="2 4" id="KW-0378">Hydrolase</keyword>
<name>A0A329MLI2_9BACL</name>
<dbReference type="SUPFAM" id="SSF51126">
    <property type="entry name" value="Pectin lyase-like"/>
    <property type="match status" value="1"/>
</dbReference>
<dbReference type="PANTHER" id="PTHR31339">
    <property type="entry name" value="PECTIN LYASE-RELATED"/>
    <property type="match status" value="1"/>
</dbReference>